<gene>
    <name evidence="3" type="ORF">PIB30_066408</name>
</gene>
<feature type="compositionally biased region" description="Low complexity" evidence="1">
    <location>
        <begin position="1"/>
        <end position="11"/>
    </location>
</feature>
<keyword evidence="4" id="KW-1185">Reference proteome</keyword>
<organism evidence="3 4">
    <name type="scientific">Stylosanthes scabra</name>
    <dbReference type="NCBI Taxonomy" id="79078"/>
    <lineage>
        <taxon>Eukaryota</taxon>
        <taxon>Viridiplantae</taxon>
        <taxon>Streptophyta</taxon>
        <taxon>Embryophyta</taxon>
        <taxon>Tracheophyta</taxon>
        <taxon>Spermatophyta</taxon>
        <taxon>Magnoliopsida</taxon>
        <taxon>eudicotyledons</taxon>
        <taxon>Gunneridae</taxon>
        <taxon>Pentapetalae</taxon>
        <taxon>rosids</taxon>
        <taxon>fabids</taxon>
        <taxon>Fabales</taxon>
        <taxon>Fabaceae</taxon>
        <taxon>Papilionoideae</taxon>
        <taxon>50 kb inversion clade</taxon>
        <taxon>dalbergioids sensu lato</taxon>
        <taxon>Dalbergieae</taxon>
        <taxon>Pterocarpus clade</taxon>
        <taxon>Stylosanthes</taxon>
    </lineage>
</organism>
<evidence type="ECO:0000313" key="3">
    <source>
        <dbReference type="EMBL" id="MED6222658.1"/>
    </source>
</evidence>
<reference evidence="3 4" key="1">
    <citation type="journal article" date="2023" name="Plants (Basel)">
        <title>Bridging the Gap: Combining Genomics and Transcriptomics Approaches to Understand Stylosanthes scabra, an Orphan Legume from the Brazilian Caatinga.</title>
        <authorList>
            <person name="Ferreira-Neto J.R.C."/>
            <person name="da Silva M.D."/>
            <person name="Binneck E."/>
            <person name="de Melo N.F."/>
            <person name="da Silva R.H."/>
            <person name="de Melo A.L.T.M."/>
            <person name="Pandolfi V."/>
            <person name="Bustamante F.O."/>
            <person name="Brasileiro-Vidal A.C."/>
            <person name="Benko-Iseppon A.M."/>
        </authorList>
    </citation>
    <scope>NUCLEOTIDE SEQUENCE [LARGE SCALE GENOMIC DNA]</scope>
    <source>
        <tissue evidence="3">Leaves</tissue>
    </source>
</reference>
<feature type="transmembrane region" description="Helical" evidence="2">
    <location>
        <begin position="50"/>
        <end position="70"/>
    </location>
</feature>
<dbReference type="EMBL" id="JASCZI010272537">
    <property type="protein sequence ID" value="MED6222658.1"/>
    <property type="molecule type" value="Genomic_DNA"/>
</dbReference>
<keyword evidence="2" id="KW-0472">Membrane</keyword>
<keyword evidence="2" id="KW-0812">Transmembrane</keyword>
<protein>
    <submittedName>
        <fullName evidence="3">Uncharacterized protein</fullName>
    </submittedName>
</protein>
<accession>A0ABU6ZL03</accession>
<dbReference type="Proteomes" id="UP001341840">
    <property type="component" value="Unassembled WGS sequence"/>
</dbReference>
<feature type="region of interest" description="Disordered" evidence="1">
    <location>
        <begin position="1"/>
        <end position="29"/>
    </location>
</feature>
<evidence type="ECO:0000313" key="4">
    <source>
        <dbReference type="Proteomes" id="UP001341840"/>
    </source>
</evidence>
<keyword evidence="2" id="KW-1133">Transmembrane helix</keyword>
<proteinExistence type="predicted"/>
<name>A0ABU6ZL03_9FABA</name>
<evidence type="ECO:0000256" key="1">
    <source>
        <dbReference type="SAM" id="MobiDB-lite"/>
    </source>
</evidence>
<sequence>MDSEGVSTSSKRGGGGRRKDRSSGSTQGFFATRVTDEREGAAPGMYVSKWIVIIHSWMLICWVCLVVDVPEKLQHCKFFMWLDSHTAKFGRGVAVGGSDANEDCNDPTFSVS</sequence>
<evidence type="ECO:0000256" key="2">
    <source>
        <dbReference type="SAM" id="Phobius"/>
    </source>
</evidence>
<comment type="caution">
    <text evidence="3">The sequence shown here is derived from an EMBL/GenBank/DDBJ whole genome shotgun (WGS) entry which is preliminary data.</text>
</comment>